<evidence type="ECO:0000313" key="2">
    <source>
        <dbReference type="Proteomes" id="UP000287394"/>
    </source>
</evidence>
<dbReference type="PANTHER" id="PTHR47791:SF3">
    <property type="entry name" value="MEIOTICALLY UP-REGULATED GENE 191 PROTEIN"/>
    <property type="match status" value="1"/>
</dbReference>
<accession>A0A402D350</accession>
<dbReference type="AlphaFoldDB" id="A0A402D350"/>
<dbReference type="Gene3D" id="1.50.10.20">
    <property type="match status" value="1"/>
</dbReference>
<dbReference type="Proteomes" id="UP000287394">
    <property type="component" value="Chromosome"/>
</dbReference>
<dbReference type="OrthoDB" id="6387072at2"/>
<dbReference type="GO" id="GO:0005975">
    <property type="term" value="P:carbohydrate metabolic process"/>
    <property type="evidence" value="ECO:0007669"/>
    <property type="project" value="InterPro"/>
</dbReference>
<dbReference type="InterPro" id="IPR008928">
    <property type="entry name" value="6-hairpin_glycosidase_sf"/>
</dbReference>
<dbReference type="RefSeq" id="WP_119323963.1">
    <property type="nucleotide sequence ID" value="NZ_AP025739.1"/>
</dbReference>
<dbReference type="EMBL" id="AP025739">
    <property type="protein sequence ID" value="BDI28501.1"/>
    <property type="molecule type" value="Genomic_DNA"/>
</dbReference>
<sequence length="336" mass="35884">MRKNNVVSNTSIVTAMAALSLFACAPGAQAAGPDKTLAMDCYNNGFYNGNGTFYNTNTHTTGNQFWTYAEEIELMEDAAAVNSKYSSAVTALCNGFIAAYGTDWSGNTFNDDILWACIAFARSGNATFKSYAVNNFNKVWARAYDTNVISGLWWTTAKTSKNACVNGPGAIAAYLVGNTSAANTLWTGFLTNSRVCDLSKYRIADHINSDGTVGWAEFTYNQGTLIGAGVLLGHRAEAKMAMQETQNALCTNGILNVEGTGTNDAAGFKGVFARWAGKYAAGDTTFNAWLDANANQAWAERNSSGLVWSNWGARTSDGTVYSWECSSGASMIVNAP</sequence>
<gene>
    <name evidence="1" type="ORF">CCAX7_005520</name>
</gene>
<name>A0A402D350_9BACT</name>
<protein>
    <submittedName>
        <fullName evidence="1">Glycoside hydrolase</fullName>
    </submittedName>
</protein>
<keyword evidence="2" id="KW-1185">Reference proteome</keyword>
<evidence type="ECO:0000313" key="1">
    <source>
        <dbReference type="EMBL" id="BDI28501.1"/>
    </source>
</evidence>
<proteinExistence type="predicted"/>
<dbReference type="KEGG" id="ccot:CCAX7_005520"/>
<organism evidence="1 2">
    <name type="scientific">Capsulimonas corticalis</name>
    <dbReference type="NCBI Taxonomy" id="2219043"/>
    <lineage>
        <taxon>Bacteria</taxon>
        <taxon>Bacillati</taxon>
        <taxon>Armatimonadota</taxon>
        <taxon>Armatimonadia</taxon>
        <taxon>Capsulimonadales</taxon>
        <taxon>Capsulimonadaceae</taxon>
        <taxon>Capsulimonas</taxon>
    </lineage>
</organism>
<dbReference type="PANTHER" id="PTHR47791">
    <property type="entry name" value="MEIOTICALLY UP-REGULATED GENE 191 PROTEIN"/>
    <property type="match status" value="1"/>
</dbReference>
<keyword evidence="1" id="KW-0378">Hydrolase</keyword>
<dbReference type="PROSITE" id="PS51257">
    <property type="entry name" value="PROKAR_LIPOPROTEIN"/>
    <property type="match status" value="1"/>
</dbReference>
<reference evidence="1 2" key="1">
    <citation type="journal article" date="2019" name="Int. J. Syst. Evol. Microbiol.">
        <title>Capsulimonas corticalis gen. nov., sp. nov., an aerobic capsulated bacterium, of a novel bacterial order, Capsulimonadales ord. nov., of the class Armatimonadia of the phylum Armatimonadetes.</title>
        <authorList>
            <person name="Li J."/>
            <person name="Kudo C."/>
            <person name="Tonouchi A."/>
        </authorList>
    </citation>
    <scope>NUCLEOTIDE SEQUENCE [LARGE SCALE GENOMIC DNA]</scope>
    <source>
        <strain evidence="1 2">AX-7</strain>
    </source>
</reference>
<dbReference type="GO" id="GO:0016787">
    <property type="term" value="F:hydrolase activity"/>
    <property type="evidence" value="ECO:0007669"/>
    <property type="project" value="UniProtKB-KW"/>
</dbReference>
<dbReference type="InterPro" id="IPR053169">
    <property type="entry name" value="MUG_Protein"/>
</dbReference>
<dbReference type="SUPFAM" id="SSF48208">
    <property type="entry name" value="Six-hairpin glycosidases"/>
    <property type="match status" value="1"/>
</dbReference>